<evidence type="ECO:0000256" key="5">
    <source>
        <dbReference type="ARBA" id="ARBA00022692"/>
    </source>
</evidence>
<reference evidence="10 11" key="1">
    <citation type="journal article" date="2014" name="Genome Biol. Evol.">
        <title>Comparative Genomics of the Campylobacter lari Group.</title>
        <authorList>
            <person name="Miller W.G."/>
            <person name="Yee E."/>
            <person name="Chapman M.H."/>
            <person name="Smith T.P."/>
            <person name="Bono J.L."/>
            <person name="Huynh S."/>
            <person name="Parker C.T."/>
            <person name="Vandamme P."/>
            <person name="Luong K."/>
            <person name="Korlach J."/>
        </authorList>
    </citation>
    <scope>NUCLEOTIDE SEQUENCE [LARGE SCALE GENOMIC DNA]</scope>
    <source>
        <strain evidence="10 11">LMG 24374</strain>
    </source>
</reference>
<evidence type="ECO:0000256" key="1">
    <source>
        <dbReference type="ARBA" id="ARBA00004429"/>
    </source>
</evidence>
<dbReference type="KEGG" id="csm:CSUB8521_0738"/>
<dbReference type="HOGENOM" id="CLU_019602_1_0_7"/>
<dbReference type="SUPFAM" id="SSF161098">
    <property type="entry name" value="MetI-like"/>
    <property type="match status" value="1"/>
</dbReference>
<keyword evidence="6 8" id="KW-1133">Transmembrane helix</keyword>
<feature type="transmembrane region" description="Helical" evidence="8">
    <location>
        <begin position="21"/>
        <end position="42"/>
    </location>
</feature>
<proteinExistence type="inferred from homology"/>
<dbReference type="InterPro" id="IPR010065">
    <property type="entry name" value="AA_ABC_transptr_permease_3TM"/>
</dbReference>
<dbReference type="PROSITE" id="PS50928">
    <property type="entry name" value="ABC_TM1"/>
    <property type="match status" value="1"/>
</dbReference>
<keyword evidence="5 8" id="KW-0812">Transmembrane</keyword>
<dbReference type="AlphaFoldDB" id="A0A0A8HCG8"/>
<dbReference type="Pfam" id="PF00528">
    <property type="entry name" value="BPD_transp_1"/>
    <property type="match status" value="1"/>
</dbReference>
<dbReference type="EMBL" id="CP007772">
    <property type="protein sequence ID" value="AJC90589.1"/>
    <property type="molecule type" value="Genomic_DNA"/>
</dbReference>
<dbReference type="InterPro" id="IPR035906">
    <property type="entry name" value="MetI-like_sf"/>
</dbReference>
<evidence type="ECO:0000313" key="10">
    <source>
        <dbReference type="EMBL" id="AJC90589.1"/>
    </source>
</evidence>
<dbReference type="PANTHER" id="PTHR30614">
    <property type="entry name" value="MEMBRANE COMPONENT OF AMINO ACID ABC TRANSPORTER"/>
    <property type="match status" value="1"/>
</dbReference>
<evidence type="ECO:0000256" key="4">
    <source>
        <dbReference type="ARBA" id="ARBA00022475"/>
    </source>
</evidence>
<dbReference type="OrthoDB" id="92598at2"/>
<name>A0A0A8HCG8_9BACT</name>
<dbReference type="InterPro" id="IPR043429">
    <property type="entry name" value="ArtM/GltK/GlnP/TcyL/YhdX-like"/>
</dbReference>
<protein>
    <recommendedName>
        <fullName evidence="9">ABC transmembrane type-1 domain-containing protein</fullName>
    </recommendedName>
</protein>
<keyword evidence="4" id="KW-1003">Cell membrane</keyword>
<dbReference type="PANTHER" id="PTHR30614:SF36">
    <property type="entry name" value="ABC TRANSPORTER MEMBRANE-SPANNING PERMEASE-GLUTAMINE TRANSPORT"/>
    <property type="match status" value="1"/>
</dbReference>
<feature type="transmembrane region" description="Helical" evidence="8">
    <location>
        <begin position="120"/>
        <end position="141"/>
    </location>
</feature>
<feature type="transmembrane region" description="Helical" evidence="8">
    <location>
        <begin position="79"/>
        <end position="100"/>
    </location>
</feature>
<evidence type="ECO:0000256" key="2">
    <source>
        <dbReference type="ARBA" id="ARBA00010072"/>
    </source>
</evidence>
<feature type="domain" description="ABC transmembrane type-1" evidence="9">
    <location>
        <begin position="17"/>
        <end position="208"/>
    </location>
</feature>
<comment type="subcellular location">
    <subcellularLocation>
        <location evidence="1">Cell inner membrane</location>
        <topology evidence="1">Multi-pass membrane protein</topology>
    </subcellularLocation>
    <subcellularLocation>
        <location evidence="8">Cell membrane</location>
        <topology evidence="8">Multi-pass membrane protein</topology>
    </subcellularLocation>
</comment>
<dbReference type="Gene3D" id="1.10.3720.10">
    <property type="entry name" value="MetI-like"/>
    <property type="match status" value="1"/>
</dbReference>
<accession>A0A0A8HCG8</accession>
<evidence type="ECO:0000259" key="9">
    <source>
        <dbReference type="PROSITE" id="PS50928"/>
    </source>
</evidence>
<comment type="similarity">
    <text evidence="2">Belongs to the binding-protein-dependent transport system permease family. HisMQ subfamily.</text>
</comment>
<dbReference type="GO" id="GO:0006865">
    <property type="term" value="P:amino acid transport"/>
    <property type="evidence" value="ECO:0007669"/>
    <property type="project" value="TreeGrafter"/>
</dbReference>
<dbReference type="NCBIfam" id="TIGR01726">
    <property type="entry name" value="HEQRo_perm_3TM"/>
    <property type="match status" value="1"/>
</dbReference>
<feature type="transmembrane region" description="Helical" evidence="8">
    <location>
        <begin position="48"/>
        <end position="72"/>
    </location>
</feature>
<evidence type="ECO:0000256" key="6">
    <source>
        <dbReference type="ARBA" id="ARBA00022989"/>
    </source>
</evidence>
<gene>
    <name evidence="10" type="ORF">CSUB8521_0738</name>
</gene>
<dbReference type="RefSeq" id="WP_039663506.1">
    <property type="nucleotide sequence ID" value="NZ_CP007772.1"/>
</dbReference>
<dbReference type="Proteomes" id="UP000031135">
    <property type="component" value="Chromosome"/>
</dbReference>
<dbReference type="GO" id="GO:0022857">
    <property type="term" value="F:transmembrane transporter activity"/>
    <property type="evidence" value="ECO:0007669"/>
    <property type="project" value="InterPro"/>
</dbReference>
<feature type="transmembrane region" description="Helical" evidence="8">
    <location>
        <begin position="190"/>
        <end position="210"/>
    </location>
</feature>
<evidence type="ECO:0000256" key="7">
    <source>
        <dbReference type="ARBA" id="ARBA00023136"/>
    </source>
</evidence>
<dbReference type="CDD" id="cd06261">
    <property type="entry name" value="TM_PBP2"/>
    <property type="match status" value="1"/>
</dbReference>
<dbReference type="GO" id="GO:0043190">
    <property type="term" value="C:ATP-binding cassette (ABC) transporter complex"/>
    <property type="evidence" value="ECO:0007669"/>
    <property type="project" value="InterPro"/>
</dbReference>
<dbReference type="InterPro" id="IPR000515">
    <property type="entry name" value="MetI-like"/>
</dbReference>
<evidence type="ECO:0000256" key="8">
    <source>
        <dbReference type="RuleBase" id="RU363032"/>
    </source>
</evidence>
<sequence>MFEILNQDTFFRLTQGLRVTLDLSLTSILISLLGGVFFGILMHSKNKFLYVFCRFMLEFVRIMPLIVWLFIVHFGLAKWFGWHLSALGSSIVVFSIWGVFEMMDLVRSSLASIPKHQYESGFSLGFNKFEVYFFIIIPLSLRRLLPMSINLFTRIIKSTSVIYLIGGIELIKVGQQVIELNLFQNSHTSFVIYGLILLIYFILCYPLSVYSKFLEKKWS</sequence>
<evidence type="ECO:0000313" key="11">
    <source>
        <dbReference type="Proteomes" id="UP000031135"/>
    </source>
</evidence>
<organism evidence="10 11">
    <name type="scientific">Campylobacter subantarcticus LMG 24374</name>
    <dbReference type="NCBI Taxonomy" id="1388751"/>
    <lineage>
        <taxon>Bacteria</taxon>
        <taxon>Pseudomonadati</taxon>
        <taxon>Campylobacterota</taxon>
        <taxon>Epsilonproteobacteria</taxon>
        <taxon>Campylobacterales</taxon>
        <taxon>Campylobacteraceae</taxon>
        <taxon>Campylobacter</taxon>
    </lineage>
</organism>
<keyword evidence="3 8" id="KW-0813">Transport</keyword>
<keyword evidence="7 8" id="KW-0472">Membrane</keyword>
<evidence type="ECO:0000256" key="3">
    <source>
        <dbReference type="ARBA" id="ARBA00022448"/>
    </source>
</evidence>